<dbReference type="FunFam" id="3.30.590.10:FF:000005">
    <property type="entry name" value="Probable glutamine synthetase"/>
    <property type="match status" value="1"/>
</dbReference>
<keyword evidence="3" id="KW-0547">Nucleotide-binding</keyword>
<dbReference type="InterPro" id="IPR008147">
    <property type="entry name" value="Gln_synt_N"/>
</dbReference>
<evidence type="ECO:0000256" key="4">
    <source>
        <dbReference type="ARBA" id="ARBA00022840"/>
    </source>
</evidence>
<feature type="domain" description="GS beta-grasp" evidence="7">
    <location>
        <begin position="16"/>
        <end position="108"/>
    </location>
</feature>
<dbReference type="PROSITE" id="PS51987">
    <property type="entry name" value="GS_CATALYTIC"/>
    <property type="match status" value="1"/>
</dbReference>
<dbReference type="AlphaFoldDB" id="A0A6M5Y966"/>
<dbReference type="PANTHER" id="PTHR43785:SF12">
    <property type="entry name" value="TYPE-1 GLUTAMINE SYNTHETASE 2"/>
    <property type="match status" value="1"/>
</dbReference>
<dbReference type="GO" id="GO:0042402">
    <property type="term" value="P:biogenic amine catabolic process"/>
    <property type="evidence" value="ECO:0007669"/>
    <property type="project" value="UniProtKB-ARBA"/>
</dbReference>
<evidence type="ECO:0000256" key="3">
    <source>
        <dbReference type="ARBA" id="ARBA00022741"/>
    </source>
</evidence>
<dbReference type="GO" id="GO:0006542">
    <property type="term" value="P:glutamine biosynthetic process"/>
    <property type="evidence" value="ECO:0007669"/>
    <property type="project" value="InterPro"/>
</dbReference>
<name>A0A6M5Y966_9BACT</name>
<evidence type="ECO:0000313" key="9">
    <source>
        <dbReference type="EMBL" id="QJW89800.1"/>
    </source>
</evidence>
<gene>
    <name evidence="9" type="ORF">HNV11_10630</name>
</gene>
<evidence type="ECO:0000256" key="2">
    <source>
        <dbReference type="ARBA" id="ARBA00022598"/>
    </source>
</evidence>
<dbReference type="InterPro" id="IPR036651">
    <property type="entry name" value="Gln_synt_N_sf"/>
</dbReference>
<dbReference type="GO" id="GO:0004356">
    <property type="term" value="F:glutamine synthetase activity"/>
    <property type="evidence" value="ECO:0007669"/>
    <property type="project" value="InterPro"/>
</dbReference>
<dbReference type="GO" id="GO:0005524">
    <property type="term" value="F:ATP binding"/>
    <property type="evidence" value="ECO:0007669"/>
    <property type="project" value="UniProtKB-KW"/>
</dbReference>
<evidence type="ECO:0000313" key="10">
    <source>
        <dbReference type="Proteomes" id="UP000502756"/>
    </source>
</evidence>
<dbReference type="SUPFAM" id="SSF55931">
    <property type="entry name" value="Glutamine synthetase/guanido kinase"/>
    <property type="match status" value="1"/>
</dbReference>
<reference evidence="9 10" key="1">
    <citation type="submission" date="2020-05" db="EMBL/GenBank/DDBJ databases">
        <title>Genome sequencing of Spirosoma sp. TS118.</title>
        <authorList>
            <person name="Lee J.-H."/>
            <person name="Jeong S."/>
            <person name="Zhao L."/>
            <person name="Jung J.-H."/>
            <person name="Kim M.-K."/>
            <person name="Lim S."/>
        </authorList>
    </citation>
    <scope>NUCLEOTIDE SEQUENCE [LARGE SCALE GENOMIC DNA]</scope>
    <source>
        <strain evidence="9 10">TS118</strain>
    </source>
</reference>
<evidence type="ECO:0000256" key="5">
    <source>
        <dbReference type="PROSITE-ProRule" id="PRU01330"/>
    </source>
</evidence>
<keyword evidence="4" id="KW-0067">ATP-binding</keyword>
<dbReference type="InterPro" id="IPR014746">
    <property type="entry name" value="Gln_synth/guanido_kin_cat_dom"/>
</dbReference>
<dbReference type="PROSITE" id="PS51986">
    <property type="entry name" value="GS_BETA_GRASP"/>
    <property type="match status" value="1"/>
</dbReference>
<organism evidence="9 10">
    <name type="scientific">Spirosoma taeanense</name>
    <dbReference type="NCBI Taxonomy" id="2735870"/>
    <lineage>
        <taxon>Bacteria</taxon>
        <taxon>Pseudomonadati</taxon>
        <taxon>Bacteroidota</taxon>
        <taxon>Cytophagia</taxon>
        <taxon>Cytophagales</taxon>
        <taxon>Cytophagaceae</taxon>
        <taxon>Spirosoma</taxon>
    </lineage>
</organism>
<dbReference type="SMART" id="SM01230">
    <property type="entry name" value="Gln-synt_C"/>
    <property type="match status" value="1"/>
</dbReference>
<evidence type="ECO:0000259" key="7">
    <source>
        <dbReference type="PROSITE" id="PS51986"/>
    </source>
</evidence>
<dbReference type="InterPro" id="IPR008146">
    <property type="entry name" value="Gln_synth_cat_dom"/>
</dbReference>
<dbReference type="SUPFAM" id="SSF54368">
    <property type="entry name" value="Glutamine synthetase, N-terminal domain"/>
    <property type="match status" value="1"/>
</dbReference>
<proteinExistence type="inferred from homology"/>
<comment type="similarity">
    <text evidence="1 5 6">Belongs to the glutamine synthetase family.</text>
</comment>
<keyword evidence="10" id="KW-1185">Reference proteome</keyword>
<evidence type="ECO:0000256" key="1">
    <source>
        <dbReference type="ARBA" id="ARBA00009897"/>
    </source>
</evidence>
<accession>A0A6M5Y966</accession>
<dbReference type="RefSeq" id="WP_171739640.1">
    <property type="nucleotide sequence ID" value="NZ_CP053435.1"/>
</dbReference>
<dbReference type="Pfam" id="PF00120">
    <property type="entry name" value="Gln-synt_C"/>
    <property type="match status" value="1"/>
</dbReference>
<protein>
    <submittedName>
        <fullName evidence="9">Glutamine synthetase</fullName>
    </submittedName>
</protein>
<sequence>MDQQASIDFITQSDFQKIKYAFTDIDGVLRGKVIHRQKFLDGLTDGYGFCDVVWGWDSADTPYDNGQLTGWHSGYPDAPVRLDLTTLRQIPWENNIPFFLADFSRPDGNDLAACPRSLLKRIAAQCRELGFHAEYAQEFEWFNFRETPQSLQQKGFQRLEPLTPGMFGYSILRPSLESKFYHDLFDWLIQFDIPLEGLHTETGPGVYEAAIMHDEVVRAADKAALFKTAVKEIAYRHDLVATFMAKWNADLPGCSGHIHQSLWDLNKTRNLFFDSARPNNMSELMRQFIAGQLHCLPHITPMFAPTINSYKRLVEGAWAPTTLTWSMDNRTTALRVLNHKAAYTRVEHRVSGADTNPYLAIAAALASGLYGIRHQLPLTVAASVGNGYADKQNGVLPTNLADATMAMAHSPIATELFGAEFVDHFTRTRDWEWRQYARQVSDWELKRYFEII</sequence>
<dbReference type="KEGG" id="stae:HNV11_10630"/>
<feature type="domain" description="GS catalytic" evidence="8">
    <location>
        <begin position="115"/>
        <end position="452"/>
    </location>
</feature>
<dbReference type="Proteomes" id="UP000502756">
    <property type="component" value="Chromosome"/>
</dbReference>
<dbReference type="Gene3D" id="3.10.20.70">
    <property type="entry name" value="Glutamine synthetase, N-terminal domain"/>
    <property type="match status" value="1"/>
</dbReference>
<evidence type="ECO:0000259" key="8">
    <source>
        <dbReference type="PROSITE" id="PS51987"/>
    </source>
</evidence>
<dbReference type="EMBL" id="CP053435">
    <property type="protein sequence ID" value="QJW89800.1"/>
    <property type="molecule type" value="Genomic_DNA"/>
</dbReference>
<dbReference type="GO" id="GO:0006576">
    <property type="term" value="P:biogenic amine metabolic process"/>
    <property type="evidence" value="ECO:0007669"/>
    <property type="project" value="UniProtKB-ARBA"/>
</dbReference>
<dbReference type="PANTHER" id="PTHR43785">
    <property type="entry name" value="GAMMA-GLUTAMYLPUTRESCINE SYNTHETASE"/>
    <property type="match status" value="1"/>
</dbReference>
<evidence type="ECO:0000256" key="6">
    <source>
        <dbReference type="RuleBase" id="RU000384"/>
    </source>
</evidence>
<keyword evidence="2" id="KW-0436">Ligase</keyword>
<dbReference type="Gene3D" id="3.30.590.10">
    <property type="entry name" value="Glutamine synthetase/guanido kinase, catalytic domain"/>
    <property type="match status" value="1"/>
</dbReference>